<protein>
    <recommendedName>
        <fullName evidence="3">DUF3829 domain-containing protein</fullName>
    </recommendedName>
</protein>
<dbReference type="PROSITE" id="PS51257">
    <property type="entry name" value="PROKAR_LIPOPROTEIN"/>
    <property type="match status" value="1"/>
</dbReference>
<evidence type="ECO:0000313" key="2">
    <source>
        <dbReference type="Proteomes" id="UP000538666"/>
    </source>
</evidence>
<evidence type="ECO:0008006" key="3">
    <source>
        <dbReference type="Google" id="ProtNLM"/>
    </source>
</evidence>
<reference evidence="1 2" key="1">
    <citation type="submission" date="2020-08" db="EMBL/GenBank/DDBJ databases">
        <title>Genomic Encyclopedia of Type Strains, Phase IV (KMG-IV): sequencing the most valuable type-strain genomes for metagenomic binning, comparative biology and taxonomic classification.</title>
        <authorList>
            <person name="Goeker M."/>
        </authorList>
    </citation>
    <scope>NUCLEOTIDE SEQUENCE [LARGE SCALE GENOMIC DNA]</scope>
    <source>
        <strain evidence="1 2">DSM 103733</strain>
    </source>
</reference>
<name>A0A841JTW2_9BACT</name>
<dbReference type="OrthoDB" id="1429929at2"/>
<dbReference type="RefSeq" id="WP_050057647.1">
    <property type="nucleotide sequence ID" value="NZ_JACHEK010000001.1"/>
</dbReference>
<comment type="caution">
    <text evidence="1">The sequence shown here is derived from an EMBL/GenBank/DDBJ whole genome shotgun (WGS) entry which is preliminary data.</text>
</comment>
<sequence>MSRPLIHERRLNSRAAIALGFVLVFACTSCADLSAVAKFAATAKNASTGFSDIANDFAGSAERRALYVSDEEKPVVEKQAETYKALQPEMLAAQKVLVDYIAALAAISTDSATSRDASVKATEDGLKKIGMSSAQAAAGVGLATKVVDALTAGYRSNKAGKVIRDCNPLLQDYLKGLEQIVGTDYPLVLNNERISAEGYYQGLLHRYGEKEPLAAVTIRVQMQQDLDGIKKREQAATAYMKILTDIGEGHQKLADSEHMNPKQLGKLVEPYVEDIAKQSVAVAKAY</sequence>
<keyword evidence="2" id="KW-1185">Reference proteome</keyword>
<proteinExistence type="predicted"/>
<organism evidence="1 2">
    <name type="scientific">Silvibacterium bohemicum</name>
    <dbReference type="NCBI Taxonomy" id="1577686"/>
    <lineage>
        <taxon>Bacteria</taxon>
        <taxon>Pseudomonadati</taxon>
        <taxon>Acidobacteriota</taxon>
        <taxon>Terriglobia</taxon>
        <taxon>Terriglobales</taxon>
        <taxon>Acidobacteriaceae</taxon>
        <taxon>Silvibacterium</taxon>
    </lineage>
</organism>
<dbReference type="EMBL" id="JACHEK010000001">
    <property type="protein sequence ID" value="MBB6142411.1"/>
    <property type="molecule type" value="Genomic_DNA"/>
</dbReference>
<gene>
    <name evidence="1" type="ORF">HNQ77_000349</name>
</gene>
<evidence type="ECO:0000313" key="1">
    <source>
        <dbReference type="EMBL" id="MBB6142411.1"/>
    </source>
</evidence>
<accession>A0A841JTW2</accession>
<dbReference type="Proteomes" id="UP000538666">
    <property type="component" value="Unassembled WGS sequence"/>
</dbReference>
<dbReference type="AlphaFoldDB" id="A0A841JTW2"/>